<dbReference type="Proteomes" id="UP001341840">
    <property type="component" value="Unassembled WGS sequence"/>
</dbReference>
<accession>A0ABU6R8N2</accession>
<name>A0ABU6R8N2_9FABA</name>
<sequence length="61" mass="6758">MEETRANFRNQEAAIRNLETQVGQIAKQLATTLPNAFPSDTQETGNQHTFCRSIGANAPLR</sequence>
<keyword evidence="3" id="KW-1185">Reference proteome</keyword>
<comment type="caution">
    <text evidence="2">The sequence shown here is derived from an EMBL/GenBank/DDBJ whole genome shotgun (WGS) entry which is preliminary data.</text>
</comment>
<organism evidence="2 3">
    <name type="scientific">Stylosanthes scabra</name>
    <dbReference type="NCBI Taxonomy" id="79078"/>
    <lineage>
        <taxon>Eukaryota</taxon>
        <taxon>Viridiplantae</taxon>
        <taxon>Streptophyta</taxon>
        <taxon>Embryophyta</taxon>
        <taxon>Tracheophyta</taxon>
        <taxon>Spermatophyta</taxon>
        <taxon>Magnoliopsida</taxon>
        <taxon>eudicotyledons</taxon>
        <taxon>Gunneridae</taxon>
        <taxon>Pentapetalae</taxon>
        <taxon>rosids</taxon>
        <taxon>fabids</taxon>
        <taxon>Fabales</taxon>
        <taxon>Fabaceae</taxon>
        <taxon>Papilionoideae</taxon>
        <taxon>50 kb inversion clade</taxon>
        <taxon>dalbergioids sensu lato</taxon>
        <taxon>Dalbergieae</taxon>
        <taxon>Pterocarpus clade</taxon>
        <taxon>Stylosanthes</taxon>
    </lineage>
</organism>
<evidence type="ECO:0000313" key="2">
    <source>
        <dbReference type="EMBL" id="MED6120341.1"/>
    </source>
</evidence>
<gene>
    <name evidence="2" type="ORF">PIB30_020021</name>
</gene>
<evidence type="ECO:0000313" key="3">
    <source>
        <dbReference type="Proteomes" id="UP001341840"/>
    </source>
</evidence>
<proteinExistence type="predicted"/>
<feature type="compositionally biased region" description="Polar residues" evidence="1">
    <location>
        <begin position="36"/>
        <end position="50"/>
    </location>
</feature>
<evidence type="ECO:0000256" key="1">
    <source>
        <dbReference type="SAM" id="MobiDB-lite"/>
    </source>
</evidence>
<reference evidence="2 3" key="1">
    <citation type="journal article" date="2023" name="Plants (Basel)">
        <title>Bridging the Gap: Combining Genomics and Transcriptomics Approaches to Understand Stylosanthes scabra, an Orphan Legume from the Brazilian Caatinga.</title>
        <authorList>
            <person name="Ferreira-Neto J.R.C."/>
            <person name="da Silva M.D."/>
            <person name="Binneck E."/>
            <person name="de Melo N.F."/>
            <person name="da Silva R.H."/>
            <person name="de Melo A.L.T.M."/>
            <person name="Pandolfi V."/>
            <person name="Bustamante F.O."/>
            <person name="Brasileiro-Vidal A.C."/>
            <person name="Benko-Iseppon A.M."/>
        </authorList>
    </citation>
    <scope>NUCLEOTIDE SEQUENCE [LARGE SCALE GENOMIC DNA]</scope>
    <source>
        <tissue evidence="2">Leaves</tissue>
    </source>
</reference>
<feature type="region of interest" description="Disordered" evidence="1">
    <location>
        <begin position="36"/>
        <end position="61"/>
    </location>
</feature>
<protein>
    <submittedName>
        <fullName evidence="2">Uncharacterized protein</fullName>
    </submittedName>
</protein>
<dbReference type="EMBL" id="JASCZI010030271">
    <property type="protein sequence ID" value="MED6120341.1"/>
    <property type="molecule type" value="Genomic_DNA"/>
</dbReference>